<evidence type="ECO:0000313" key="6">
    <source>
        <dbReference type="EMBL" id="CAL4770945.1"/>
    </source>
</evidence>
<name>A0A9P1C3V8_9DINO</name>
<feature type="region of interest" description="Disordered" evidence="3">
    <location>
        <begin position="1"/>
        <end position="38"/>
    </location>
</feature>
<feature type="compositionally biased region" description="Polar residues" evidence="3">
    <location>
        <begin position="1"/>
        <end position="10"/>
    </location>
</feature>
<dbReference type="Gene3D" id="1.25.40.470">
    <property type="match status" value="1"/>
</dbReference>
<protein>
    <submittedName>
        <fullName evidence="6">Intraflagellar transport protein 122 homolog</fullName>
    </submittedName>
</protein>
<dbReference type="AlphaFoldDB" id="A0A9P1C3V8"/>
<evidence type="ECO:0000313" key="7">
    <source>
        <dbReference type="Proteomes" id="UP001152797"/>
    </source>
</evidence>
<dbReference type="EMBL" id="CAMXCT020000823">
    <property type="protein sequence ID" value="CAL1137008.1"/>
    <property type="molecule type" value="Genomic_DNA"/>
</dbReference>
<keyword evidence="2" id="KW-0677">Repeat</keyword>
<dbReference type="GO" id="GO:0061512">
    <property type="term" value="P:protein localization to cilium"/>
    <property type="evidence" value="ECO:0007669"/>
    <property type="project" value="TreeGrafter"/>
</dbReference>
<keyword evidence="7" id="KW-1185">Reference proteome</keyword>
<reference evidence="5" key="1">
    <citation type="submission" date="2022-10" db="EMBL/GenBank/DDBJ databases">
        <authorList>
            <person name="Chen Y."/>
            <person name="Dougan E. K."/>
            <person name="Chan C."/>
            <person name="Rhodes N."/>
            <person name="Thang M."/>
        </authorList>
    </citation>
    <scope>NUCLEOTIDE SEQUENCE</scope>
</reference>
<gene>
    <name evidence="5" type="ORF">C1SCF055_LOCUS11230</name>
</gene>
<evidence type="ECO:0000256" key="2">
    <source>
        <dbReference type="ARBA" id="ARBA00022737"/>
    </source>
</evidence>
<evidence type="ECO:0000256" key="3">
    <source>
        <dbReference type="SAM" id="MobiDB-lite"/>
    </source>
</evidence>
<dbReference type="PANTHER" id="PTHR12764">
    <property type="entry name" value="WD REPEAT DOMAIN-RELATED"/>
    <property type="match status" value="1"/>
</dbReference>
<dbReference type="EMBL" id="CAMXCT030000823">
    <property type="protein sequence ID" value="CAL4770945.1"/>
    <property type="molecule type" value="Genomic_DNA"/>
</dbReference>
<dbReference type="GO" id="GO:1905515">
    <property type="term" value="P:non-motile cilium assembly"/>
    <property type="evidence" value="ECO:0007669"/>
    <property type="project" value="TreeGrafter"/>
</dbReference>
<evidence type="ECO:0000259" key="4">
    <source>
        <dbReference type="Pfam" id="PF25295"/>
    </source>
</evidence>
<dbReference type="GO" id="GO:0097730">
    <property type="term" value="C:non-motile cilium"/>
    <property type="evidence" value="ECO:0007669"/>
    <property type="project" value="TreeGrafter"/>
</dbReference>
<keyword evidence="1" id="KW-0853">WD repeat</keyword>
<feature type="domain" description="Intraflagellar transport protein 122 homolog TPR" evidence="4">
    <location>
        <begin position="121"/>
        <end position="233"/>
    </location>
</feature>
<evidence type="ECO:0000313" key="5">
    <source>
        <dbReference type="EMBL" id="CAI3983633.1"/>
    </source>
</evidence>
<comment type="caution">
    <text evidence="5">The sequence shown here is derived from an EMBL/GenBank/DDBJ whole genome shotgun (WGS) entry which is preliminary data.</text>
</comment>
<dbReference type="InterPro" id="IPR057411">
    <property type="entry name" value="TPR_IFT122"/>
</dbReference>
<sequence>MGSHVDTSSEVPKVDTVAEAPDATNATANSSRAPGTGEAVPYGVLHLQKLRRSRPLDVAIGLTASTSTLDITNESLQQAKKEIDALCIQLGVDQVSAKYFLTSMQQHSTHYISMQTIDVPQSASLYRYMEKKDFETAYRVACLGVTEADWRALALDALQSLRFDIARKAFIRIRDVRYIDLLNRITQQYGQKTSLTHDEEMLITAQVLAFQGKYGEAAQHYGRARAFHAAVEMCAGDGAGGETWNRGCQILALEKDWEDAAEVNPILEAEDATVDLRWTLAVMSLVEP</sequence>
<dbReference type="EMBL" id="CAMXCT010000823">
    <property type="protein sequence ID" value="CAI3983633.1"/>
    <property type="molecule type" value="Genomic_DNA"/>
</dbReference>
<dbReference type="Pfam" id="PF25295">
    <property type="entry name" value="TPR_IFT122"/>
    <property type="match status" value="1"/>
</dbReference>
<feature type="compositionally biased region" description="Polar residues" evidence="3">
    <location>
        <begin position="24"/>
        <end position="33"/>
    </location>
</feature>
<dbReference type="OrthoDB" id="10255582at2759"/>
<evidence type="ECO:0000256" key="1">
    <source>
        <dbReference type="ARBA" id="ARBA00022574"/>
    </source>
</evidence>
<proteinExistence type="predicted"/>
<dbReference type="Proteomes" id="UP001152797">
    <property type="component" value="Unassembled WGS sequence"/>
</dbReference>
<dbReference type="GO" id="GO:0030991">
    <property type="term" value="C:intraciliary transport particle A"/>
    <property type="evidence" value="ECO:0007669"/>
    <property type="project" value="TreeGrafter"/>
</dbReference>
<reference evidence="6 7" key="2">
    <citation type="submission" date="2024-05" db="EMBL/GenBank/DDBJ databases">
        <authorList>
            <person name="Chen Y."/>
            <person name="Shah S."/>
            <person name="Dougan E. K."/>
            <person name="Thang M."/>
            <person name="Chan C."/>
        </authorList>
    </citation>
    <scope>NUCLEOTIDE SEQUENCE [LARGE SCALE GENOMIC DNA]</scope>
</reference>
<accession>A0A9P1C3V8</accession>
<dbReference type="InterPro" id="IPR039857">
    <property type="entry name" value="Ift122/121"/>
</dbReference>
<organism evidence="5">
    <name type="scientific">Cladocopium goreaui</name>
    <dbReference type="NCBI Taxonomy" id="2562237"/>
    <lineage>
        <taxon>Eukaryota</taxon>
        <taxon>Sar</taxon>
        <taxon>Alveolata</taxon>
        <taxon>Dinophyceae</taxon>
        <taxon>Suessiales</taxon>
        <taxon>Symbiodiniaceae</taxon>
        <taxon>Cladocopium</taxon>
    </lineage>
</organism>
<dbReference type="GO" id="GO:0035721">
    <property type="term" value="P:intraciliary retrograde transport"/>
    <property type="evidence" value="ECO:0007669"/>
    <property type="project" value="TreeGrafter"/>
</dbReference>
<dbReference type="PANTHER" id="PTHR12764:SF4">
    <property type="entry name" value="INTRAFLAGELLAR TRANSPORT PROTEIN 122 HOMOLOG"/>
    <property type="match status" value="1"/>
</dbReference>